<protein>
    <submittedName>
        <fullName evidence="1">Uncharacterized protein</fullName>
    </submittedName>
</protein>
<sequence>MLHQAHSCLVVTLPRPYVHFPALTQSPAFAQLLYGLDGHLLSFLQPRVTRALLLVRLVALSSLLPG</sequence>
<dbReference type="AlphaFoldDB" id="A0A6G0RX97"/>
<dbReference type="Proteomes" id="UP000486351">
    <property type="component" value="Unassembled WGS sequence"/>
</dbReference>
<proteinExistence type="predicted"/>
<name>A0A6G0RX97_9STRA</name>
<evidence type="ECO:0000313" key="1">
    <source>
        <dbReference type="EMBL" id="KAE9344415.1"/>
    </source>
</evidence>
<evidence type="ECO:0000313" key="2">
    <source>
        <dbReference type="Proteomes" id="UP000486351"/>
    </source>
</evidence>
<dbReference type="EMBL" id="QXFY01000436">
    <property type="protein sequence ID" value="KAE9344415.1"/>
    <property type="molecule type" value="Genomic_DNA"/>
</dbReference>
<reference evidence="1 2" key="1">
    <citation type="submission" date="2018-09" db="EMBL/GenBank/DDBJ databases">
        <title>Genomic investigation of the strawberry pathogen Phytophthora fragariae indicates pathogenicity is determined by transcriptional variation in three key races.</title>
        <authorList>
            <person name="Adams T.M."/>
            <person name="Armitage A.D."/>
            <person name="Sobczyk M.K."/>
            <person name="Bates H.J."/>
            <person name="Dunwell J.M."/>
            <person name="Nellist C.F."/>
            <person name="Harrison R.J."/>
        </authorList>
    </citation>
    <scope>NUCLEOTIDE SEQUENCE [LARGE SCALE GENOMIC DNA]</scope>
    <source>
        <strain evidence="1 2">NOV-77</strain>
    </source>
</reference>
<organism evidence="1 2">
    <name type="scientific">Phytophthora fragariae</name>
    <dbReference type="NCBI Taxonomy" id="53985"/>
    <lineage>
        <taxon>Eukaryota</taxon>
        <taxon>Sar</taxon>
        <taxon>Stramenopiles</taxon>
        <taxon>Oomycota</taxon>
        <taxon>Peronosporomycetes</taxon>
        <taxon>Peronosporales</taxon>
        <taxon>Peronosporaceae</taxon>
        <taxon>Phytophthora</taxon>
    </lineage>
</organism>
<accession>A0A6G0RX97</accession>
<comment type="caution">
    <text evidence="1">The sequence shown here is derived from an EMBL/GenBank/DDBJ whole genome shotgun (WGS) entry which is preliminary data.</text>
</comment>
<gene>
    <name evidence="1" type="ORF">PF008_g9229</name>
</gene>